<gene>
    <name evidence="3" type="ORF">I5E68_06410</name>
</gene>
<dbReference type="SUPFAM" id="SSF52172">
    <property type="entry name" value="CheY-like"/>
    <property type="match status" value="1"/>
</dbReference>
<dbReference type="RefSeq" id="WP_197162188.1">
    <property type="nucleotide sequence ID" value="NZ_JADZGI010000001.1"/>
</dbReference>
<keyword evidence="1" id="KW-0597">Phosphoprotein</keyword>
<proteinExistence type="predicted"/>
<dbReference type="GO" id="GO:0000160">
    <property type="term" value="P:phosphorelay signal transduction system"/>
    <property type="evidence" value="ECO:0007669"/>
    <property type="project" value="InterPro"/>
</dbReference>
<dbReference type="Gene3D" id="3.40.50.2300">
    <property type="match status" value="1"/>
</dbReference>
<comment type="caution">
    <text evidence="3">The sequence shown here is derived from an EMBL/GenBank/DDBJ whole genome shotgun (WGS) entry which is preliminary data.</text>
</comment>
<protein>
    <submittedName>
        <fullName evidence="3">Response regulator</fullName>
    </submittedName>
</protein>
<evidence type="ECO:0000256" key="1">
    <source>
        <dbReference type="PROSITE-ProRule" id="PRU00169"/>
    </source>
</evidence>
<keyword evidence="4" id="KW-1185">Reference proteome</keyword>
<dbReference type="AlphaFoldDB" id="A0A931MKL1"/>
<organism evidence="3 4">
    <name type="scientific">Novosphingobium aureum</name>
    <dbReference type="NCBI Taxonomy" id="2792964"/>
    <lineage>
        <taxon>Bacteria</taxon>
        <taxon>Pseudomonadati</taxon>
        <taxon>Pseudomonadota</taxon>
        <taxon>Alphaproteobacteria</taxon>
        <taxon>Sphingomonadales</taxon>
        <taxon>Sphingomonadaceae</taxon>
        <taxon>Novosphingobium</taxon>
    </lineage>
</organism>
<dbReference type="InterPro" id="IPR011006">
    <property type="entry name" value="CheY-like_superfamily"/>
</dbReference>
<dbReference type="PROSITE" id="PS50110">
    <property type="entry name" value="RESPONSE_REGULATORY"/>
    <property type="match status" value="1"/>
</dbReference>
<dbReference type="SMART" id="SM00448">
    <property type="entry name" value="REC"/>
    <property type="match status" value="1"/>
</dbReference>
<evidence type="ECO:0000313" key="3">
    <source>
        <dbReference type="EMBL" id="MBH0112585.1"/>
    </source>
</evidence>
<feature type="modified residue" description="4-aspartylphosphate" evidence="1">
    <location>
        <position position="54"/>
    </location>
</feature>
<sequence length="116" mass="12090">MSGGVLIAEDELIVAIDIETIVEEAGFSVADTCETVTATLAAIERALPACAVLDVRLLDGEVYPAADALSAAGVPLIFHSGHADEANLRERYPQAQVCPKPSSPSTLRAALARAME</sequence>
<dbReference type="InterPro" id="IPR001789">
    <property type="entry name" value="Sig_transdc_resp-reg_receiver"/>
</dbReference>
<evidence type="ECO:0000259" key="2">
    <source>
        <dbReference type="PROSITE" id="PS50110"/>
    </source>
</evidence>
<reference evidence="3" key="1">
    <citation type="submission" date="2020-11" db="EMBL/GenBank/DDBJ databases">
        <title>Novosphingobium aureum sp. nov., a marine bacterium isolated from sediment of a salt flat.</title>
        <authorList>
            <person name="Yoo Y."/>
            <person name="Kim J.-J."/>
        </authorList>
    </citation>
    <scope>NUCLEOTIDE SEQUENCE</scope>
    <source>
        <strain evidence="3">YJ-S2-02</strain>
    </source>
</reference>
<feature type="domain" description="Response regulatory" evidence="2">
    <location>
        <begin position="4"/>
        <end position="115"/>
    </location>
</feature>
<name>A0A931MKL1_9SPHN</name>
<dbReference type="EMBL" id="JADZGI010000001">
    <property type="protein sequence ID" value="MBH0112585.1"/>
    <property type="molecule type" value="Genomic_DNA"/>
</dbReference>
<evidence type="ECO:0000313" key="4">
    <source>
        <dbReference type="Proteomes" id="UP000617634"/>
    </source>
</evidence>
<accession>A0A931MKL1</accession>
<dbReference type="Proteomes" id="UP000617634">
    <property type="component" value="Unassembled WGS sequence"/>
</dbReference>